<evidence type="ECO:0000256" key="2">
    <source>
        <dbReference type="RuleBase" id="RU003875"/>
    </source>
</evidence>
<dbReference type="Pfam" id="PF00210">
    <property type="entry name" value="Ferritin"/>
    <property type="match status" value="1"/>
</dbReference>
<evidence type="ECO:0000259" key="3">
    <source>
        <dbReference type="Pfam" id="PF00210"/>
    </source>
</evidence>
<dbReference type="GO" id="GO:0008199">
    <property type="term" value="F:ferric iron binding"/>
    <property type="evidence" value="ECO:0007669"/>
    <property type="project" value="InterPro"/>
</dbReference>
<dbReference type="InterPro" id="IPR012347">
    <property type="entry name" value="Ferritin-like"/>
</dbReference>
<keyword evidence="5" id="KW-1185">Reference proteome</keyword>
<reference evidence="4 5" key="1">
    <citation type="submission" date="2017-07" db="EMBL/GenBank/DDBJ databases">
        <authorList>
            <person name="Sun Z.S."/>
            <person name="Albrecht U."/>
            <person name="Echele G."/>
            <person name="Lee C.C."/>
        </authorList>
    </citation>
    <scope>NUCLEOTIDE SEQUENCE [LARGE SCALE GENOMIC DNA]</scope>
    <source>
        <strain evidence="5">type strain: KCTC 22618</strain>
    </source>
</reference>
<comment type="similarity">
    <text evidence="1 2">Belongs to the Dps family.</text>
</comment>
<evidence type="ECO:0000313" key="5">
    <source>
        <dbReference type="Proteomes" id="UP000215214"/>
    </source>
</evidence>
<evidence type="ECO:0000313" key="4">
    <source>
        <dbReference type="EMBL" id="SNR16754.1"/>
    </source>
</evidence>
<dbReference type="InterPro" id="IPR023188">
    <property type="entry name" value="DPS_DNA-bd_CS"/>
</dbReference>
<dbReference type="Proteomes" id="UP000215214">
    <property type="component" value="Chromosome TJEJU"/>
</dbReference>
<dbReference type="PANTHER" id="PTHR42932">
    <property type="entry name" value="GENERAL STRESS PROTEIN 20U"/>
    <property type="match status" value="1"/>
</dbReference>
<dbReference type="SUPFAM" id="SSF47240">
    <property type="entry name" value="Ferritin-like"/>
    <property type="match status" value="1"/>
</dbReference>
<dbReference type="KEGG" id="tje:TJEJU_3098"/>
<protein>
    <recommendedName>
        <fullName evidence="3">Ferritin/DPS domain-containing protein</fullName>
    </recommendedName>
</protein>
<gene>
    <name evidence="4" type="ORF">TJEJU_3098</name>
</gene>
<sequence length="167" mass="19750">MNYLTRNKEENLLVAKQLNQLLADYHVYYQKLRNFHWNIVGENFFELHEKFEEMYTDARGKIDEIAERILTLQFHPVSRYSRYLKISSISETSPFQTDRDMILILLEDHKKLLYQMNVVIKKAEKVSDEGTIDLIGGYVKDLEKTSWMLNAWTKSKVSQLKADIVLA</sequence>
<dbReference type="PIRSF" id="PIRSF005900">
    <property type="entry name" value="Dps"/>
    <property type="match status" value="1"/>
</dbReference>
<dbReference type="GO" id="GO:0016722">
    <property type="term" value="F:oxidoreductase activity, acting on metal ions"/>
    <property type="evidence" value="ECO:0007669"/>
    <property type="project" value="InterPro"/>
</dbReference>
<dbReference type="PROSITE" id="PS00818">
    <property type="entry name" value="DPS_1"/>
    <property type="match status" value="1"/>
</dbReference>
<dbReference type="OrthoDB" id="9797023at2"/>
<dbReference type="EMBL" id="LT899436">
    <property type="protein sequence ID" value="SNR16754.1"/>
    <property type="molecule type" value="Genomic_DNA"/>
</dbReference>
<accession>A0A238UE50</accession>
<name>A0A238UE50_9FLAO</name>
<dbReference type="AlphaFoldDB" id="A0A238UE50"/>
<feature type="domain" description="Ferritin/DPS" evidence="3">
    <location>
        <begin position="16"/>
        <end position="152"/>
    </location>
</feature>
<dbReference type="CDD" id="cd01043">
    <property type="entry name" value="DPS"/>
    <property type="match status" value="1"/>
</dbReference>
<dbReference type="InterPro" id="IPR008331">
    <property type="entry name" value="Ferritin_DPS_dom"/>
</dbReference>
<dbReference type="InterPro" id="IPR002177">
    <property type="entry name" value="DPS_DNA-bd"/>
</dbReference>
<dbReference type="PRINTS" id="PR01346">
    <property type="entry name" value="HELNAPAPROT"/>
</dbReference>
<dbReference type="PANTHER" id="PTHR42932:SF1">
    <property type="entry name" value="GENERAL STRESS PROTEIN 20U"/>
    <property type="match status" value="1"/>
</dbReference>
<proteinExistence type="inferred from homology"/>
<dbReference type="InterPro" id="IPR009078">
    <property type="entry name" value="Ferritin-like_SF"/>
</dbReference>
<evidence type="ECO:0000256" key="1">
    <source>
        <dbReference type="ARBA" id="ARBA00009497"/>
    </source>
</evidence>
<dbReference type="RefSeq" id="WP_095073518.1">
    <property type="nucleotide sequence ID" value="NZ_LT899436.1"/>
</dbReference>
<organism evidence="4 5">
    <name type="scientific">Tenacibaculum jejuense</name>
    <dbReference type="NCBI Taxonomy" id="584609"/>
    <lineage>
        <taxon>Bacteria</taxon>
        <taxon>Pseudomonadati</taxon>
        <taxon>Bacteroidota</taxon>
        <taxon>Flavobacteriia</taxon>
        <taxon>Flavobacteriales</taxon>
        <taxon>Flavobacteriaceae</taxon>
        <taxon>Tenacibaculum</taxon>
    </lineage>
</organism>
<dbReference type="Gene3D" id="1.20.1260.10">
    <property type="match status" value="1"/>
</dbReference>